<reference evidence="1" key="1">
    <citation type="journal article" date="2014" name="Front. Microbiol.">
        <title>High frequency of phylogenetically diverse reductive dehalogenase-homologous genes in deep subseafloor sedimentary metagenomes.</title>
        <authorList>
            <person name="Kawai M."/>
            <person name="Futagami T."/>
            <person name="Toyoda A."/>
            <person name="Takaki Y."/>
            <person name="Nishi S."/>
            <person name="Hori S."/>
            <person name="Arai W."/>
            <person name="Tsubouchi T."/>
            <person name="Morono Y."/>
            <person name="Uchiyama I."/>
            <person name="Ito T."/>
            <person name="Fujiyama A."/>
            <person name="Inagaki F."/>
            <person name="Takami H."/>
        </authorList>
    </citation>
    <scope>NUCLEOTIDE SEQUENCE</scope>
    <source>
        <strain evidence="1">Expedition CK06-06</strain>
    </source>
</reference>
<organism evidence="1">
    <name type="scientific">marine sediment metagenome</name>
    <dbReference type="NCBI Taxonomy" id="412755"/>
    <lineage>
        <taxon>unclassified sequences</taxon>
        <taxon>metagenomes</taxon>
        <taxon>ecological metagenomes</taxon>
    </lineage>
</organism>
<name>X1B284_9ZZZZ</name>
<protein>
    <submittedName>
        <fullName evidence="1">Uncharacterized protein</fullName>
    </submittedName>
</protein>
<dbReference type="AlphaFoldDB" id="X1B284"/>
<dbReference type="EMBL" id="BART01010477">
    <property type="protein sequence ID" value="GAG89045.1"/>
    <property type="molecule type" value="Genomic_DNA"/>
</dbReference>
<proteinExistence type="predicted"/>
<accession>X1B284</accession>
<comment type="caution">
    <text evidence="1">The sequence shown here is derived from an EMBL/GenBank/DDBJ whole genome shotgun (WGS) entry which is preliminary data.</text>
</comment>
<feature type="non-terminal residue" evidence="1">
    <location>
        <position position="1"/>
    </location>
</feature>
<sequence>DSFVSEWRETIFRFMKMFEALNQFIGKKEEAEKIENWLKDSKGFDELELYKNRIRTRNEAST</sequence>
<gene>
    <name evidence="1" type="ORF">S01H4_22756</name>
</gene>
<evidence type="ECO:0000313" key="1">
    <source>
        <dbReference type="EMBL" id="GAG89045.1"/>
    </source>
</evidence>